<dbReference type="EMBL" id="MZ501266">
    <property type="protein sequence ID" value="QZA70485.1"/>
    <property type="molecule type" value="Genomic_DNA"/>
</dbReference>
<dbReference type="Proteomes" id="UP000828678">
    <property type="component" value="Segment"/>
</dbReference>
<gene>
    <name evidence="1" type="primary">71</name>
    <name evidence="1" type="ORF">AH03_71</name>
</gene>
<evidence type="ECO:0000313" key="1">
    <source>
        <dbReference type="EMBL" id="QZA70485.1"/>
    </source>
</evidence>
<protein>
    <submittedName>
        <fullName evidence="1">Uncharacterized protein</fullName>
    </submittedName>
</protein>
<name>A0AAE8BQS8_9CAUD</name>
<proteinExistence type="predicted"/>
<evidence type="ECO:0000313" key="2">
    <source>
        <dbReference type="Proteomes" id="UP000828678"/>
    </source>
</evidence>
<sequence length="31" mass="3651">MIRKGNITLKLTFKKDITAFIRVKSMIIKEI</sequence>
<keyword evidence="2" id="KW-1185">Reference proteome</keyword>
<accession>A0AAE8BQS8</accession>
<reference evidence="1" key="1">
    <citation type="submission" date="2021-07" db="EMBL/GenBank/DDBJ databases">
        <authorList>
            <person name="Roth S.J."/>
            <person name="Krukonis G.P."/>
            <person name="Delesalle V.A."/>
        </authorList>
    </citation>
    <scope>NUCLEOTIDE SEQUENCE</scope>
</reference>
<organism evidence="1 2">
    <name type="scientific">Erwinia phage AH03</name>
    <dbReference type="NCBI Taxonomy" id="2869568"/>
    <lineage>
        <taxon>Viruses</taxon>
        <taxon>Duplodnaviria</taxon>
        <taxon>Heunggongvirae</taxon>
        <taxon>Uroviricota</taxon>
        <taxon>Caudoviricetes</taxon>
        <taxon>Ahotrevirus</taxon>
        <taxon>Ahotrevirus AH03</taxon>
    </lineage>
</organism>